<accession>A0A1M6LHZ5</accession>
<feature type="transmembrane region" description="Helical" evidence="5">
    <location>
        <begin position="261"/>
        <end position="282"/>
    </location>
</feature>
<keyword evidence="2 5" id="KW-0812">Transmembrane</keyword>
<keyword evidence="3 5" id="KW-1133">Transmembrane helix</keyword>
<comment type="subcellular location">
    <subcellularLocation>
        <location evidence="5">Cell membrane</location>
        <topology evidence="5">Multi-pass membrane protein</topology>
    </subcellularLocation>
    <subcellularLocation>
        <location evidence="1">Membrane</location>
        <topology evidence="1">Multi-pass membrane protein</topology>
    </subcellularLocation>
</comment>
<sequence length="297" mass="31760">MLKIILSLLGLLGLWFSIVFVKDFTKHKNQLEDNSWVMVSIIGFVTNFFDALGIGSFATGAALLKTFKQSNDRVIPGTLNVGYCIPVIVEGFIFMTVIEVETVTLISMLTSATIGAYLGAGIVSKLSEKKIQGIMGCALFVTALLMFAGKVGWMPSGGEAIGLSGSKLIIAVIANFILGALMTAGIGLYAPCMALVFFLGMSPKVAFPLMFGSCAFLMPVASVKFVKEGAYNRKASMAFSTVGVIGIFVATYLVKTLPISTLTWIVIGVVLYTSISMLRSALKNKEIPENMVAKVQE</sequence>
<dbReference type="RefSeq" id="WP_073147225.1">
    <property type="nucleotide sequence ID" value="NZ_FRAG01000006.1"/>
</dbReference>
<dbReference type="AlphaFoldDB" id="A0A1M6LHZ5"/>
<evidence type="ECO:0000313" key="6">
    <source>
        <dbReference type="EMBL" id="SHJ70804.1"/>
    </source>
</evidence>
<protein>
    <recommendedName>
        <fullName evidence="5">Probable membrane transporter protein</fullName>
    </recommendedName>
</protein>
<dbReference type="OrthoDB" id="357960at2"/>
<dbReference type="Proteomes" id="UP000184465">
    <property type="component" value="Unassembled WGS sequence"/>
</dbReference>
<gene>
    <name evidence="6" type="ORF">SAMN02745912_00808</name>
</gene>
<feature type="transmembrane region" description="Helical" evidence="5">
    <location>
        <begin position="76"/>
        <end position="98"/>
    </location>
</feature>
<reference evidence="6 7" key="1">
    <citation type="submission" date="2016-11" db="EMBL/GenBank/DDBJ databases">
        <authorList>
            <person name="Jaros S."/>
            <person name="Januszkiewicz K."/>
            <person name="Wedrychowicz H."/>
        </authorList>
    </citation>
    <scope>NUCLEOTIDE SEQUENCE [LARGE SCALE GENOMIC DNA]</scope>
    <source>
        <strain evidence="6 7">DSM 15212</strain>
    </source>
</reference>
<feature type="transmembrane region" description="Helical" evidence="5">
    <location>
        <begin position="235"/>
        <end position="254"/>
    </location>
</feature>
<evidence type="ECO:0000256" key="2">
    <source>
        <dbReference type="ARBA" id="ARBA00022692"/>
    </source>
</evidence>
<evidence type="ECO:0000256" key="1">
    <source>
        <dbReference type="ARBA" id="ARBA00004141"/>
    </source>
</evidence>
<keyword evidence="5" id="KW-1003">Cell membrane</keyword>
<dbReference type="STRING" id="1121301.SAMN02745912_00808"/>
<dbReference type="PANTHER" id="PTHR43483:SF3">
    <property type="entry name" value="MEMBRANE TRANSPORTER PROTEIN HI_0806-RELATED"/>
    <property type="match status" value="1"/>
</dbReference>
<name>A0A1M6LHZ5_PARC5</name>
<organism evidence="6 7">
    <name type="scientific">Paramaledivibacter caminithermalis (strain DSM 15212 / CIP 107654 / DViRD3)</name>
    <name type="common">Clostridium caminithermale</name>
    <dbReference type="NCBI Taxonomy" id="1121301"/>
    <lineage>
        <taxon>Bacteria</taxon>
        <taxon>Bacillati</taxon>
        <taxon>Bacillota</taxon>
        <taxon>Clostridia</taxon>
        <taxon>Peptostreptococcales</taxon>
        <taxon>Caminicellaceae</taxon>
        <taxon>Paramaledivibacter</taxon>
    </lineage>
</organism>
<feature type="transmembrane region" description="Helical" evidence="5">
    <location>
        <begin position="131"/>
        <end position="148"/>
    </location>
</feature>
<comment type="similarity">
    <text evidence="5">Belongs to the 4-toluene sulfonate uptake permease (TSUP) (TC 2.A.102) family.</text>
</comment>
<proteinExistence type="inferred from homology"/>
<evidence type="ECO:0000256" key="5">
    <source>
        <dbReference type="RuleBase" id="RU363041"/>
    </source>
</evidence>
<keyword evidence="7" id="KW-1185">Reference proteome</keyword>
<keyword evidence="4 5" id="KW-0472">Membrane</keyword>
<dbReference type="EMBL" id="FRAG01000006">
    <property type="protein sequence ID" value="SHJ70804.1"/>
    <property type="molecule type" value="Genomic_DNA"/>
</dbReference>
<evidence type="ECO:0000313" key="7">
    <source>
        <dbReference type="Proteomes" id="UP000184465"/>
    </source>
</evidence>
<feature type="transmembrane region" description="Helical" evidence="5">
    <location>
        <begin position="37"/>
        <end position="64"/>
    </location>
</feature>
<dbReference type="PANTHER" id="PTHR43483">
    <property type="entry name" value="MEMBRANE TRANSPORTER PROTEIN HI_0806-RELATED"/>
    <property type="match status" value="1"/>
</dbReference>
<feature type="transmembrane region" description="Helical" evidence="5">
    <location>
        <begin position="205"/>
        <end position="223"/>
    </location>
</feature>
<feature type="transmembrane region" description="Helical" evidence="5">
    <location>
        <begin position="168"/>
        <end position="198"/>
    </location>
</feature>
<dbReference type="Pfam" id="PF01925">
    <property type="entry name" value="TauE"/>
    <property type="match status" value="2"/>
</dbReference>
<evidence type="ECO:0000256" key="3">
    <source>
        <dbReference type="ARBA" id="ARBA00022989"/>
    </source>
</evidence>
<dbReference type="InterPro" id="IPR002781">
    <property type="entry name" value="TM_pro_TauE-like"/>
</dbReference>
<dbReference type="GO" id="GO:0005886">
    <property type="term" value="C:plasma membrane"/>
    <property type="evidence" value="ECO:0007669"/>
    <property type="project" value="UniProtKB-SubCell"/>
</dbReference>
<feature type="transmembrane region" description="Helical" evidence="5">
    <location>
        <begin position="104"/>
        <end position="124"/>
    </location>
</feature>
<evidence type="ECO:0000256" key="4">
    <source>
        <dbReference type="ARBA" id="ARBA00023136"/>
    </source>
</evidence>